<keyword evidence="3" id="KW-1185">Reference proteome</keyword>
<evidence type="ECO:0000313" key="3">
    <source>
        <dbReference type="Proteomes" id="UP000263377"/>
    </source>
</evidence>
<dbReference type="EMBL" id="QVIG01000001">
    <property type="protein sequence ID" value="RGD57435.1"/>
    <property type="molecule type" value="Genomic_DNA"/>
</dbReference>
<accession>A0A372ZQF5</accession>
<keyword evidence="1" id="KW-0732">Signal</keyword>
<protein>
    <recommendedName>
        <fullName evidence="4">Peptidase inhibitor family I36 protein</fullName>
    </recommendedName>
</protein>
<dbReference type="Proteomes" id="UP000263377">
    <property type="component" value="Unassembled WGS sequence"/>
</dbReference>
<dbReference type="AlphaFoldDB" id="A0A372ZQF5"/>
<name>A0A372ZQF5_9ACTN</name>
<sequence length="195" mass="20547">MTRIHTRLFTAAAALVLGVGAGAAAAPAASATTVDTGHGRAHPFAVQARAAGLNATQAAELQRQVDVNLAAFGGSQVGANKIALGTDGVLLLPLPGEARARDLDAKEAGILDAPCDYNWACTFEQPWYAGRVIKLYECGKVSNPWRGTGSWYNNQSSNYHMKFYNHTGDLGWTSPGGPSSDPTAPWDWVGYVSPC</sequence>
<reference evidence="2 3" key="1">
    <citation type="submission" date="2018-08" db="EMBL/GenBank/DDBJ databases">
        <title>Diversity &amp; Physiological Properties of Lignin-Decomposing Actinobacteria from Soil.</title>
        <authorList>
            <person name="Roh S.G."/>
            <person name="Kim S.B."/>
        </authorList>
    </citation>
    <scope>NUCLEOTIDE SEQUENCE [LARGE SCALE GENOMIC DNA]</scope>
    <source>
        <strain evidence="2 3">MMS17-GH009</strain>
    </source>
</reference>
<evidence type="ECO:0000256" key="1">
    <source>
        <dbReference type="SAM" id="SignalP"/>
    </source>
</evidence>
<comment type="caution">
    <text evidence="2">The sequence shown here is derived from an EMBL/GenBank/DDBJ whole genome shotgun (WGS) entry which is preliminary data.</text>
</comment>
<dbReference type="RefSeq" id="WP_117486217.1">
    <property type="nucleotide sequence ID" value="NZ_QVIG01000001.1"/>
</dbReference>
<feature type="chain" id="PRO_5016978222" description="Peptidase inhibitor family I36 protein" evidence="1">
    <location>
        <begin position="26"/>
        <end position="195"/>
    </location>
</feature>
<proteinExistence type="predicted"/>
<evidence type="ECO:0000313" key="2">
    <source>
        <dbReference type="EMBL" id="RGD57435.1"/>
    </source>
</evidence>
<feature type="signal peptide" evidence="1">
    <location>
        <begin position="1"/>
        <end position="25"/>
    </location>
</feature>
<evidence type="ECO:0008006" key="4">
    <source>
        <dbReference type="Google" id="ProtNLM"/>
    </source>
</evidence>
<gene>
    <name evidence="2" type="ORF">DR950_06170</name>
</gene>
<organism evidence="2 3">
    <name type="scientific">Kitasatospora xanthocidica</name>
    <dbReference type="NCBI Taxonomy" id="83382"/>
    <lineage>
        <taxon>Bacteria</taxon>
        <taxon>Bacillati</taxon>
        <taxon>Actinomycetota</taxon>
        <taxon>Actinomycetes</taxon>
        <taxon>Kitasatosporales</taxon>
        <taxon>Streptomycetaceae</taxon>
        <taxon>Kitasatospora</taxon>
    </lineage>
</organism>